<comment type="subunit">
    <text evidence="5">Binds ribosomal protein uS19.</text>
</comment>
<evidence type="ECO:0000259" key="7">
    <source>
        <dbReference type="Pfam" id="PF24986"/>
    </source>
</evidence>
<comment type="similarity">
    <text evidence="5">Belongs to the RimM family.</text>
</comment>
<dbReference type="InterPro" id="IPR011961">
    <property type="entry name" value="RimM"/>
</dbReference>
<dbReference type="HAMAP" id="MF_00014">
    <property type="entry name" value="Ribosome_mat_RimM"/>
    <property type="match status" value="1"/>
</dbReference>
<dbReference type="RefSeq" id="WP_179952775.1">
    <property type="nucleotide sequence ID" value="NZ_AP019735.1"/>
</dbReference>
<dbReference type="KEGG" id="acou:A5CBH24_03020"/>
<dbReference type="Pfam" id="PF01782">
    <property type="entry name" value="RimM"/>
    <property type="match status" value="1"/>
</dbReference>
<evidence type="ECO:0000256" key="1">
    <source>
        <dbReference type="ARBA" id="ARBA00022490"/>
    </source>
</evidence>
<comment type="function">
    <text evidence="5">An accessory protein needed during the final step in the assembly of 30S ribosomal subunit, possibly for assembly of the head region. Essential for efficient processing of 16S rRNA. May be needed both before and after RbfA during the maturation of 16S rRNA. It has affinity for free ribosomal 30S subunits but not for 70S ribosomes.</text>
</comment>
<accession>A0A4Y1WRV9</accession>
<keyword evidence="9" id="KW-1185">Reference proteome</keyword>
<feature type="domain" description="Ribosome maturation factor RimM PRC barrel" evidence="7">
    <location>
        <begin position="100"/>
        <end position="164"/>
    </location>
</feature>
<dbReference type="SUPFAM" id="SSF50346">
    <property type="entry name" value="PRC-barrel domain"/>
    <property type="match status" value="1"/>
</dbReference>
<gene>
    <name evidence="5 8" type="primary">rimM</name>
    <name evidence="8" type="ORF">A5CBH24_03020</name>
</gene>
<dbReference type="InterPro" id="IPR002676">
    <property type="entry name" value="RimM_N"/>
</dbReference>
<dbReference type="InterPro" id="IPR011033">
    <property type="entry name" value="PRC_barrel-like_sf"/>
</dbReference>
<dbReference type="Gene3D" id="2.40.30.60">
    <property type="entry name" value="RimM"/>
    <property type="match status" value="1"/>
</dbReference>
<sequence>MLLPVAKVTKLFGAERGGGVVVALYAEFPEDFAPESEPLFVRIDSLDVPLWCERFERRGAAGALAEFADWDTARRASELVGLELFVEADEERSDDEFYMEDLIGFAADVDGRQGEVTDYYDSEANPLLGVTIDGREYLVPAVGEFIAEIDFEGRRLRMTLPEGLLSLND</sequence>
<dbReference type="InterPro" id="IPR056792">
    <property type="entry name" value="PRC_RimM"/>
</dbReference>
<keyword evidence="3 5" id="KW-0698">rRNA processing</keyword>
<dbReference type="GO" id="GO:0006364">
    <property type="term" value="P:rRNA processing"/>
    <property type="evidence" value="ECO:0007669"/>
    <property type="project" value="UniProtKB-UniRule"/>
</dbReference>
<dbReference type="NCBIfam" id="TIGR02273">
    <property type="entry name" value="16S_RimM"/>
    <property type="match status" value="1"/>
</dbReference>
<feature type="domain" description="RimM N-terminal" evidence="6">
    <location>
        <begin position="5"/>
        <end position="89"/>
    </location>
</feature>
<evidence type="ECO:0000313" key="9">
    <source>
        <dbReference type="Proteomes" id="UP000318946"/>
    </source>
</evidence>
<dbReference type="Gene3D" id="2.30.30.240">
    <property type="entry name" value="PRC-barrel domain"/>
    <property type="match status" value="1"/>
</dbReference>
<dbReference type="Proteomes" id="UP000318946">
    <property type="component" value="Chromosome"/>
</dbReference>
<protein>
    <recommendedName>
        <fullName evidence="5">Ribosome maturation factor RimM</fullName>
    </recommendedName>
</protein>
<dbReference type="GO" id="GO:0005840">
    <property type="term" value="C:ribosome"/>
    <property type="evidence" value="ECO:0007669"/>
    <property type="project" value="InterPro"/>
</dbReference>
<organism evidence="8 9">
    <name type="scientific">Alistipes communis</name>
    <dbReference type="NCBI Taxonomy" id="2585118"/>
    <lineage>
        <taxon>Bacteria</taxon>
        <taxon>Pseudomonadati</taxon>
        <taxon>Bacteroidota</taxon>
        <taxon>Bacteroidia</taxon>
        <taxon>Bacteroidales</taxon>
        <taxon>Rikenellaceae</taxon>
        <taxon>Alistipes</taxon>
    </lineage>
</organism>
<evidence type="ECO:0000259" key="6">
    <source>
        <dbReference type="Pfam" id="PF01782"/>
    </source>
</evidence>
<dbReference type="PANTHER" id="PTHR33692:SF1">
    <property type="entry name" value="RIBOSOME MATURATION FACTOR RIMM"/>
    <property type="match status" value="1"/>
</dbReference>
<dbReference type="EMBL" id="AP019735">
    <property type="protein sequence ID" value="BBL02989.1"/>
    <property type="molecule type" value="Genomic_DNA"/>
</dbReference>
<dbReference type="Pfam" id="PF24986">
    <property type="entry name" value="PRC_RimM"/>
    <property type="match status" value="1"/>
</dbReference>
<keyword evidence="1 5" id="KW-0963">Cytoplasm</keyword>
<keyword evidence="2 5" id="KW-0690">Ribosome biogenesis</keyword>
<dbReference type="GO" id="GO:0042274">
    <property type="term" value="P:ribosomal small subunit biogenesis"/>
    <property type="evidence" value="ECO:0007669"/>
    <property type="project" value="UniProtKB-UniRule"/>
</dbReference>
<dbReference type="GO" id="GO:0005737">
    <property type="term" value="C:cytoplasm"/>
    <property type="evidence" value="ECO:0007669"/>
    <property type="project" value="UniProtKB-SubCell"/>
</dbReference>
<comment type="subcellular location">
    <subcellularLocation>
        <location evidence="5">Cytoplasm</location>
    </subcellularLocation>
</comment>
<evidence type="ECO:0000256" key="2">
    <source>
        <dbReference type="ARBA" id="ARBA00022517"/>
    </source>
</evidence>
<dbReference type="AlphaFoldDB" id="A0A4Y1WRV9"/>
<dbReference type="PANTHER" id="PTHR33692">
    <property type="entry name" value="RIBOSOME MATURATION FACTOR RIMM"/>
    <property type="match status" value="1"/>
</dbReference>
<evidence type="ECO:0000256" key="3">
    <source>
        <dbReference type="ARBA" id="ARBA00022552"/>
    </source>
</evidence>
<comment type="domain">
    <text evidence="5">The PRC barrel domain binds ribosomal protein uS19.</text>
</comment>
<proteinExistence type="inferred from homology"/>
<dbReference type="InterPro" id="IPR036976">
    <property type="entry name" value="RimM_N_sf"/>
</dbReference>
<evidence type="ECO:0000256" key="5">
    <source>
        <dbReference type="HAMAP-Rule" id="MF_00014"/>
    </source>
</evidence>
<keyword evidence="4 5" id="KW-0143">Chaperone</keyword>
<evidence type="ECO:0000313" key="8">
    <source>
        <dbReference type="EMBL" id="BBL02989.1"/>
    </source>
</evidence>
<name>A0A4Y1WRV9_9BACT</name>
<dbReference type="GeneID" id="78341025"/>
<reference evidence="9" key="1">
    <citation type="submission" date="2019-06" db="EMBL/GenBank/DDBJ databases">
        <title>Alistipes onderdonkii subsp. vulgaris subsp. nov., Alistipes dispar sp. nov. and Alistipes communis sp. nov., isolated from human faeces, and creation of Alistipes onderdonkii subsp. onderdonkii subsp. nov.</title>
        <authorList>
            <person name="Sakamoto M."/>
            <person name="Ikeyama N."/>
            <person name="Ogata Y."/>
            <person name="Suda W."/>
            <person name="Iino T."/>
            <person name="Hattori M."/>
            <person name="Ohkuma M."/>
        </authorList>
    </citation>
    <scope>NUCLEOTIDE SEQUENCE [LARGE SCALE GENOMIC DNA]</scope>
    <source>
        <strain evidence="9">5CBH24</strain>
    </source>
</reference>
<dbReference type="GO" id="GO:0043022">
    <property type="term" value="F:ribosome binding"/>
    <property type="evidence" value="ECO:0007669"/>
    <property type="project" value="InterPro"/>
</dbReference>
<evidence type="ECO:0000256" key="4">
    <source>
        <dbReference type="ARBA" id="ARBA00023186"/>
    </source>
</evidence>